<reference evidence="1 2" key="1">
    <citation type="submission" date="2012-09" db="EMBL/GenBank/DDBJ databases">
        <title>The Genome Sequence of Massilia timonae CCUG 45783.</title>
        <authorList>
            <consortium name="The Broad Institute Genome Sequencing Platform"/>
            <person name="Earl A."/>
            <person name="Ward D."/>
            <person name="Feldgarden M."/>
            <person name="Gevers D."/>
            <person name="Huys G."/>
            <person name="Walker B."/>
            <person name="Young S.K."/>
            <person name="Zeng Q."/>
            <person name="Gargeya S."/>
            <person name="Fitzgerald M."/>
            <person name="Haas B."/>
            <person name="Abouelleil A."/>
            <person name="Alvarado L."/>
            <person name="Arachchi H.M."/>
            <person name="Berlin A.M."/>
            <person name="Chapman S.B."/>
            <person name="Goldberg J."/>
            <person name="Griggs A."/>
            <person name="Gujja S."/>
            <person name="Hansen M."/>
            <person name="Howarth C."/>
            <person name="Imamovic A."/>
            <person name="Larimer J."/>
            <person name="McCowen C."/>
            <person name="Montmayeur A."/>
            <person name="Murphy C."/>
            <person name="Neiman D."/>
            <person name="Pearson M."/>
            <person name="Priest M."/>
            <person name="Roberts A."/>
            <person name="Saif S."/>
            <person name="Shea T."/>
            <person name="Sisk P."/>
            <person name="Sykes S."/>
            <person name="Wortman J."/>
            <person name="Nusbaum C."/>
            <person name="Birren B."/>
        </authorList>
    </citation>
    <scope>NUCLEOTIDE SEQUENCE [LARGE SCALE GENOMIC DNA]</scope>
    <source>
        <strain evidence="1 2">CCUG 45783</strain>
    </source>
</reference>
<proteinExistence type="predicted"/>
<keyword evidence="2" id="KW-1185">Reference proteome</keyword>
<dbReference type="PATRIC" id="fig|883126.3.peg.1363"/>
<dbReference type="RefSeq" id="WP_005665072.1">
    <property type="nucleotide sequence ID" value="NZ_JH992922.1"/>
</dbReference>
<dbReference type="EMBL" id="AGZI01000015">
    <property type="protein sequence ID" value="EKU83474.1"/>
    <property type="molecule type" value="Genomic_DNA"/>
</dbReference>
<evidence type="ECO:0000313" key="2">
    <source>
        <dbReference type="Proteomes" id="UP000009874"/>
    </source>
</evidence>
<protein>
    <submittedName>
        <fullName evidence="1">Uncharacterized protein</fullName>
    </submittedName>
</protein>
<accession>K9DFL1</accession>
<organism evidence="1 2">
    <name type="scientific">Massilia timonae CCUG 45783</name>
    <dbReference type="NCBI Taxonomy" id="883126"/>
    <lineage>
        <taxon>Bacteria</taxon>
        <taxon>Pseudomonadati</taxon>
        <taxon>Pseudomonadota</taxon>
        <taxon>Betaproteobacteria</taxon>
        <taxon>Burkholderiales</taxon>
        <taxon>Oxalobacteraceae</taxon>
        <taxon>Telluria group</taxon>
        <taxon>Massilia</taxon>
    </lineage>
</organism>
<evidence type="ECO:0000313" key="1">
    <source>
        <dbReference type="EMBL" id="EKU83474.1"/>
    </source>
</evidence>
<dbReference type="AlphaFoldDB" id="K9DFL1"/>
<sequence>MTGPVPGTQDEPNDPTAYKHHLLLLKSMHCARPVVHEGLNQFISCLTANRDGGRISMTVYLAGKVGGFDSKDIQIKQDKQEIADLRGDPTTPEPA</sequence>
<dbReference type="Proteomes" id="UP000009874">
    <property type="component" value="Unassembled WGS sequence"/>
</dbReference>
<dbReference type="HOGENOM" id="CLU_2369532_0_0_4"/>
<name>K9DFL1_9BURK</name>
<comment type="caution">
    <text evidence="1">The sequence shown here is derived from an EMBL/GenBank/DDBJ whole genome shotgun (WGS) entry which is preliminary data.</text>
</comment>
<gene>
    <name evidence="1" type="ORF">HMPREF9710_01347</name>
</gene>
<dbReference type="OrthoDB" id="8759567at2"/>